<reference evidence="4" key="1">
    <citation type="submission" date="2017-02" db="UniProtKB">
        <authorList>
            <consortium name="WormBaseParasite"/>
        </authorList>
    </citation>
    <scope>IDENTIFICATION</scope>
</reference>
<feature type="compositionally biased region" description="Acidic residues" evidence="1">
    <location>
        <begin position="65"/>
        <end position="80"/>
    </location>
</feature>
<gene>
    <name evidence="2" type="ORF">ASIM_LOCUS7606</name>
</gene>
<organism evidence="4">
    <name type="scientific">Anisakis simplex</name>
    <name type="common">Herring worm</name>
    <dbReference type="NCBI Taxonomy" id="6269"/>
    <lineage>
        <taxon>Eukaryota</taxon>
        <taxon>Metazoa</taxon>
        <taxon>Ecdysozoa</taxon>
        <taxon>Nematoda</taxon>
        <taxon>Chromadorea</taxon>
        <taxon>Rhabditida</taxon>
        <taxon>Spirurina</taxon>
        <taxon>Ascaridomorpha</taxon>
        <taxon>Ascaridoidea</taxon>
        <taxon>Anisakidae</taxon>
        <taxon>Anisakis</taxon>
        <taxon>Anisakis simplex complex</taxon>
    </lineage>
</organism>
<feature type="compositionally biased region" description="Polar residues" evidence="1">
    <location>
        <begin position="1"/>
        <end position="11"/>
    </location>
</feature>
<reference evidence="2 3" key="2">
    <citation type="submission" date="2018-11" db="EMBL/GenBank/DDBJ databases">
        <authorList>
            <consortium name="Pathogen Informatics"/>
        </authorList>
    </citation>
    <scope>NUCLEOTIDE SEQUENCE [LARGE SCALE GENOMIC DNA]</scope>
</reference>
<dbReference type="EMBL" id="UYRR01018740">
    <property type="protein sequence ID" value="VDK29583.1"/>
    <property type="molecule type" value="Genomic_DNA"/>
</dbReference>
<evidence type="ECO:0000256" key="1">
    <source>
        <dbReference type="SAM" id="MobiDB-lite"/>
    </source>
</evidence>
<proteinExistence type="predicted"/>
<dbReference type="AlphaFoldDB" id="A0A0M3JJM1"/>
<evidence type="ECO:0000313" key="4">
    <source>
        <dbReference type="WBParaSite" id="ASIM_0000784201-mRNA-1"/>
    </source>
</evidence>
<accession>A0A0M3JJM1</accession>
<dbReference type="WBParaSite" id="ASIM_0000784201-mRNA-1">
    <property type="protein sequence ID" value="ASIM_0000784201-mRNA-1"/>
    <property type="gene ID" value="ASIM_0000784201"/>
</dbReference>
<feature type="region of interest" description="Disordered" evidence="1">
    <location>
        <begin position="1"/>
        <end position="93"/>
    </location>
</feature>
<evidence type="ECO:0000313" key="3">
    <source>
        <dbReference type="Proteomes" id="UP000267096"/>
    </source>
</evidence>
<sequence>MKSDHSGSNNECSERSQEAQENDEIERDRDDNDNDNVVSMTEAGDGRQDATRSDNERVEKVDNNGAEEEALSESDGDDDNDYFKTHLSANNQR</sequence>
<dbReference type="Proteomes" id="UP000267096">
    <property type="component" value="Unassembled WGS sequence"/>
</dbReference>
<evidence type="ECO:0000313" key="2">
    <source>
        <dbReference type="EMBL" id="VDK29583.1"/>
    </source>
</evidence>
<feature type="compositionally biased region" description="Basic and acidic residues" evidence="1">
    <location>
        <begin position="44"/>
        <end position="62"/>
    </location>
</feature>
<keyword evidence="3" id="KW-1185">Reference proteome</keyword>
<protein>
    <submittedName>
        <fullName evidence="2 4">Uncharacterized protein</fullName>
    </submittedName>
</protein>
<name>A0A0M3JJM1_ANISI</name>